<name>A0A1H7NVH6_9HYPH</name>
<reference evidence="3" key="1">
    <citation type="submission" date="2016-10" db="EMBL/GenBank/DDBJ databases">
        <authorList>
            <person name="Varghese N."/>
            <person name="Submissions S."/>
        </authorList>
    </citation>
    <scope>NUCLEOTIDE SEQUENCE [LARGE SCALE GENOMIC DNA]</scope>
    <source>
        <strain evidence="3">LMG 26383,CCUG 61248,R- 45681</strain>
    </source>
</reference>
<organism evidence="2 3">
    <name type="scientific">Bosea lupini</name>
    <dbReference type="NCBI Taxonomy" id="1036779"/>
    <lineage>
        <taxon>Bacteria</taxon>
        <taxon>Pseudomonadati</taxon>
        <taxon>Pseudomonadota</taxon>
        <taxon>Alphaproteobacteria</taxon>
        <taxon>Hyphomicrobiales</taxon>
        <taxon>Boseaceae</taxon>
        <taxon>Bosea</taxon>
    </lineage>
</organism>
<protein>
    <recommendedName>
        <fullName evidence="1">YjiS-like domain-containing protein</fullName>
    </recommendedName>
</protein>
<evidence type="ECO:0000313" key="3">
    <source>
        <dbReference type="Proteomes" id="UP000199664"/>
    </source>
</evidence>
<sequence>MSAVLPTIARLVSAKRSEARLRLPAAWCQAVVRYFERRGAIDHLRELDECALHDIGIARSQIEAAVQGRIPRTGRKRI</sequence>
<dbReference type="Pfam" id="PF06568">
    <property type="entry name" value="YjiS-like"/>
    <property type="match status" value="1"/>
</dbReference>
<dbReference type="AlphaFoldDB" id="A0A1H7NVH6"/>
<proteinExistence type="predicted"/>
<dbReference type="Proteomes" id="UP000199664">
    <property type="component" value="Unassembled WGS sequence"/>
</dbReference>
<evidence type="ECO:0000313" key="2">
    <source>
        <dbReference type="EMBL" id="SEL26857.1"/>
    </source>
</evidence>
<dbReference type="EMBL" id="FOAN01000003">
    <property type="protein sequence ID" value="SEL26857.1"/>
    <property type="molecule type" value="Genomic_DNA"/>
</dbReference>
<dbReference type="RefSeq" id="WP_091833210.1">
    <property type="nucleotide sequence ID" value="NZ_FOAN01000003.1"/>
</dbReference>
<gene>
    <name evidence="2" type="ORF">SAMN04515666_103258</name>
</gene>
<dbReference type="InterPro" id="IPR009506">
    <property type="entry name" value="YjiS-like"/>
</dbReference>
<dbReference type="OrthoDB" id="8163716at2"/>
<accession>A0A1H7NVH6</accession>
<feature type="domain" description="YjiS-like" evidence="1">
    <location>
        <begin position="30"/>
        <end position="63"/>
    </location>
</feature>
<evidence type="ECO:0000259" key="1">
    <source>
        <dbReference type="Pfam" id="PF06568"/>
    </source>
</evidence>
<keyword evidence="3" id="KW-1185">Reference proteome</keyword>